<dbReference type="AlphaFoldDB" id="A0AAN3D8Y8"/>
<comment type="caution">
    <text evidence="1">The sequence shown here is derived from an EMBL/GenBank/DDBJ whole genome shotgun (WGS) entry which is preliminary data.</text>
</comment>
<accession>A0AAN3D8Y8</accession>
<gene>
    <name evidence="1" type="ORF">BACOVA_01926</name>
</gene>
<reference evidence="2" key="2">
    <citation type="submission" date="2007-04" db="EMBL/GenBank/DDBJ databases">
        <title>Draft genome sequence of Bacteroides ovatus (ATCC 8483).</title>
        <authorList>
            <person name="Sudarsanam P."/>
            <person name="Ley R."/>
            <person name="Guruge J."/>
            <person name="Turnbaugh P.J."/>
            <person name="Mahowald M."/>
            <person name="Liep D."/>
            <person name="Gordon J."/>
        </authorList>
    </citation>
    <scope>NUCLEOTIDE SEQUENCE [LARGE SCALE GENOMIC DNA]</scope>
    <source>
        <strain evidence="2">ATCC 8483 / DSM 1896 / JCM 5824 / BCRC 10623 / CCUG 4943 / NCTC 11153</strain>
    </source>
</reference>
<evidence type="ECO:0000313" key="1">
    <source>
        <dbReference type="EMBL" id="EDO12427.1"/>
    </source>
</evidence>
<reference evidence="1 2" key="1">
    <citation type="submission" date="2007-03" db="EMBL/GenBank/DDBJ databases">
        <authorList>
            <person name="Fulton L."/>
            <person name="Clifton S."/>
            <person name="Fulton B."/>
            <person name="Xu J."/>
            <person name="Minx P."/>
            <person name="Pepin K.H."/>
            <person name="Johnson M."/>
            <person name="Thiruvilangam P."/>
            <person name="Bhonagiri V."/>
            <person name="Nash W.E."/>
            <person name="Mardis E.R."/>
            <person name="Wilson R.K."/>
        </authorList>
    </citation>
    <scope>NUCLEOTIDE SEQUENCE [LARGE SCALE GENOMIC DNA]</scope>
    <source>
        <strain evidence="2">ATCC 8483 / DSM 1896 / JCM 5824 / BCRC 10623 / CCUG 4943 / NCTC 11153</strain>
    </source>
</reference>
<evidence type="ECO:0000313" key="2">
    <source>
        <dbReference type="Proteomes" id="UP000005475"/>
    </source>
</evidence>
<dbReference type="Proteomes" id="UP000005475">
    <property type="component" value="Unassembled WGS sequence"/>
</dbReference>
<dbReference type="EMBL" id="AAXF02000046">
    <property type="protein sequence ID" value="EDO12427.1"/>
    <property type="molecule type" value="Genomic_DNA"/>
</dbReference>
<organism evidence="1 2">
    <name type="scientific">Bacteroides ovatus (strain ATCC 8483 / DSM 1896 / JCM 5824 / BCRC 10623 / CCUG 4943 / NCTC 11153)</name>
    <dbReference type="NCBI Taxonomy" id="411476"/>
    <lineage>
        <taxon>Bacteria</taxon>
        <taxon>Pseudomonadati</taxon>
        <taxon>Bacteroidota</taxon>
        <taxon>Bacteroidia</taxon>
        <taxon>Bacteroidales</taxon>
        <taxon>Bacteroidaceae</taxon>
        <taxon>Bacteroides</taxon>
    </lineage>
</organism>
<name>A0AAN3D8Y8_BACO1</name>
<protein>
    <submittedName>
        <fullName evidence="1">Uncharacterized protein</fullName>
    </submittedName>
</protein>
<sequence>MIRNTMINRQFLSKNERQSMRNTGFKNVSHGVLC</sequence>
<proteinExistence type="predicted"/>